<accession>A0ABW6VIC3</accession>
<evidence type="ECO:0000313" key="1">
    <source>
        <dbReference type="EMBL" id="MFF4779097.1"/>
    </source>
</evidence>
<sequence length="966" mass="105198">MITEDPPSFESRRLVVEPVTRLWLDPGFVEVAGHGRAVEAVGLATESATPPIPSPAFLLRADVHVVRFRSRVEELSRLAAWCHGPGFGVRLMTGPGGQGKTRLARELGLRLAMAPGEGWVVKWWEAGDSVAALDGLNRPTLLVVDYAETRPNMVQELVLAALSESVHAPIRLLLLARSAGDWWRRLSEDSARLEMALYGALIEELTPLEDGIAGREAAFAEALTDLSAALTRMGLDHTQPDDVSWPDLRAERFARSGAALTLQMEALARLLDGQQGAGPPAEEVILTHERRYWRQSAKEHRVDLSDRSLQRAVAAAALCGADAEPEALTLLAQVRGLRDQSEDGRIRTALWLRDLYPPTHTGVSRSPVQPLEGAFWGSLQPDRLAEYLISGVVAELPSFLVDLLKATSSEQDYRALTVLSRASVTDSSIGEMFPGLLAEIPALATTAVRVAPQSENPRPLAEALTGLIGSDQLTLEQLATVAESVPHRTRGLAEFAAVLERRLTALYEQKTGEDPDAYLPALATSLNNLSVRLAEVGRREEGLAAIQRAVEIRERLAEANPDAYLPALATSLNNLSAQLGEIGRRQESLAAIQRAVEIRERLAEANPDAYLPDLATSLNNLSIRLGEIGRLQEGLAAIQRAVETYERLTQVNPDAYLPDLATSLNNLSIRLAEVGRRQEGLAAIQRAVEIRERLAEANPDAYLPDLATSWNNLSIWLAEVGRGQEGLAAIQRAIDAYEQLAEANPDAYLPALATSWNNLSGLLSEVGRGQEGLAAIQRAVEIRERLAEANPDAYLPDLAISLNKLSVDLDEMERREEGLAAIQRAVEICERLAEANPDVYLPHLADSLSNLSMRLGEAGRREEGLAAIQRAVEICERLAEANPDAYLPDLAKSSLVHGLMLIEAAITDGAIWLILRGLSIAVEMEFADLVNVGASALQNAYRQEPSQTAEAWRRVTSTDPPDWMTQ</sequence>
<dbReference type="Pfam" id="PF13374">
    <property type="entry name" value="TPR_10"/>
    <property type="match status" value="6"/>
</dbReference>
<dbReference type="PANTHER" id="PTHR19959:SF119">
    <property type="entry name" value="FUNGAL LIPASE-LIKE DOMAIN-CONTAINING PROTEIN"/>
    <property type="match status" value="1"/>
</dbReference>
<gene>
    <name evidence="1" type="ORF">ACFY05_40405</name>
</gene>
<evidence type="ECO:0000313" key="2">
    <source>
        <dbReference type="Proteomes" id="UP001602119"/>
    </source>
</evidence>
<protein>
    <submittedName>
        <fullName evidence="1">Tetratricopeptide repeat protein</fullName>
    </submittedName>
</protein>
<dbReference type="PANTHER" id="PTHR19959">
    <property type="entry name" value="KINESIN LIGHT CHAIN"/>
    <property type="match status" value="1"/>
</dbReference>
<dbReference type="Gene3D" id="1.25.40.10">
    <property type="entry name" value="Tetratricopeptide repeat domain"/>
    <property type="match status" value="3"/>
</dbReference>
<proteinExistence type="predicted"/>
<dbReference type="EMBL" id="JBIAXI010000042">
    <property type="protein sequence ID" value="MFF4779097.1"/>
    <property type="molecule type" value="Genomic_DNA"/>
</dbReference>
<name>A0ABW6VIC3_MICFU</name>
<dbReference type="SUPFAM" id="SSF52540">
    <property type="entry name" value="P-loop containing nucleoside triphosphate hydrolases"/>
    <property type="match status" value="1"/>
</dbReference>
<dbReference type="SUPFAM" id="SSF48452">
    <property type="entry name" value="TPR-like"/>
    <property type="match status" value="2"/>
</dbReference>
<dbReference type="InterPro" id="IPR011990">
    <property type="entry name" value="TPR-like_helical_dom_sf"/>
</dbReference>
<keyword evidence="2" id="KW-1185">Reference proteome</keyword>
<dbReference type="InterPro" id="IPR027417">
    <property type="entry name" value="P-loop_NTPase"/>
</dbReference>
<dbReference type="Proteomes" id="UP001602119">
    <property type="component" value="Unassembled WGS sequence"/>
</dbReference>
<reference evidence="1 2" key="1">
    <citation type="submission" date="2024-10" db="EMBL/GenBank/DDBJ databases">
        <title>The Natural Products Discovery Center: Release of the First 8490 Sequenced Strains for Exploring Actinobacteria Biosynthetic Diversity.</title>
        <authorList>
            <person name="Kalkreuter E."/>
            <person name="Kautsar S.A."/>
            <person name="Yang D."/>
            <person name="Bader C.D."/>
            <person name="Teijaro C.N."/>
            <person name="Fluegel L."/>
            <person name="Davis C.M."/>
            <person name="Simpson J.R."/>
            <person name="Lauterbach L."/>
            <person name="Steele A.D."/>
            <person name="Gui C."/>
            <person name="Meng S."/>
            <person name="Li G."/>
            <person name="Viehrig K."/>
            <person name="Ye F."/>
            <person name="Su P."/>
            <person name="Kiefer A.F."/>
            <person name="Nichols A."/>
            <person name="Cepeda A.J."/>
            <person name="Yan W."/>
            <person name="Fan B."/>
            <person name="Jiang Y."/>
            <person name="Adhikari A."/>
            <person name="Zheng C.-J."/>
            <person name="Schuster L."/>
            <person name="Cowan T.M."/>
            <person name="Smanski M.J."/>
            <person name="Chevrette M.G."/>
            <person name="De Carvalho L.P.S."/>
            <person name="Shen B."/>
        </authorList>
    </citation>
    <scope>NUCLEOTIDE SEQUENCE [LARGE SCALE GENOMIC DNA]</scope>
    <source>
        <strain evidence="1 2">NPDC001281</strain>
    </source>
</reference>
<dbReference type="RefSeq" id="WP_387347777.1">
    <property type="nucleotide sequence ID" value="NZ_JBIAXI010000042.1"/>
</dbReference>
<dbReference type="InterPro" id="IPR019734">
    <property type="entry name" value="TPR_rpt"/>
</dbReference>
<dbReference type="SMART" id="SM00028">
    <property type="entry name" value="TPR"/>
    <property type="match status" value="8"/>
</dbReference>
<organism evidence="1 2">
    <name type="scientific">Microtetraspora fusca</name>
    <dbReference type="NCBI Taxonomy" id="1997"/>
    <lineage>
        <taxon>Bacteria</taxon>
        <taxon>Bacillati</taxon>
        <taxon>Actinomycetota</taxon>
        <taxon>Actinomycetes</taxon>
        <taxon>Streptosporangiales</taxon>
        <taxon>Streptosporangiaceae</taxon>
        <taxon>Microtetraspora</taxon>
    </lineage>
</organism>
<comment type="caution">
    <text evidence="1">The sequence shown here is derived from an EMBL/GenBank/DDBJ whole genome shotgun (WGS) entry which is preliminary data.</text>
</comment>